<evidence type="ECO:0000313" key="3">
    <source>
        <dbReference type="EMBL" id="JAC05565.1"/>
    </source>
</evidence>
<proteinExistence type="evidence at transcript level"/>
<dbReference type="Pfam" id="PF06585">
    <property type="entry name" value="JHBP"/>
    <property type="match status" value="1"/>
</dbReference>
<dbReference type="AlphaFoldDB" id="W8CE14"/>
<dbReference type="EMBL" id="CAJHJT010000012">
    <property type="protein sequence ID" value="CAD6997373.1"/>
    <property type="molecule type" value="Genomic_DNA"/>
</dbReference>
<keyword evidence="4" id="KW-1185">Reference proteome</keyword>
<dbReference type="Gene3D" id="3.15.10.30">
    <property type="entry name" value="Haemolymph juvenile hormone binding protein"/>
    <property type="match status" value="1"/>
</dbReference>
<organism evidence="3">
    <name type="scientific">Ceratitis capitata</name>
    <name type="common">Mediterranean fruit fly</name>
    <name type="synonym">Tephritis capitata</name>
    <dbReference type="NCBI Taxonomy" id="7213"/>
    <lineage>
        <taxon>Eukaryota</taxon>
        <taxon>Metazoa</taxon>
        <taxon>Ecdysozoa</taxon>
        <taxon>Arthropoda</taxon>
        <taxon>Hexapoda</taxon>
        <taxon>Insecta</taxon>
        <taxon>Pterygota</taxon>
        <taxon>Neoptera</taxon>
        <taxon>Endopterygota</taxon>
        <taxon>Diptera</taxon>
        <taxon>Brachycera</taxon>
        <taxon>Muscomorpha</taxon>
        <taxon>Tephritoidea</taxon>
        <taxon>Tephritidae</taxon>
        <taxon>Ceratitis</taxon>
        <taxon>Ceratitis</taxon>
    </lineage>
</organism>
<dbReference type="Proteomes" id="UP000606786">
    <property type="component" value="Unassembled WGS sequence"/>
</dbReference>
<feature type="chain" id="PRO_5036441957" evidence="1">
    <location>
        <begin position="16"/>
        <end position="297"/>
    </location>
</feature>
<protein>
    <submittedName>
        <fullName evidence="2">(Mediterranean fruit fly) hypothetical protein</fullName>
    </submittedName>
</protein>
<dbReference type="KEGG" id="ccat:105665409"/>
<gene>
    <name evidence="2" type="ORF">CCAP1982_LOCUS6010</name>
</gene>
<dbReference type="OrthoDB" id="6380971at2759"/>
<dbReference type="InterPro" id="IPR010562">
    <property type="entry name" value="Haemolymph_juvenile_hormone-bd"/>
</dbReference>
<feature type="signal peptide" evidence="1">
    <location>
        <begin position="1"/>
        <end position="15"/>
    </location>
</feature>
<dbReference type="PANTHER" id="PTHR20993:SF0">
    <property type="entry name" value="GH07914P"/>
    <property type="match status" value="1"/>
</dbReference>
<accession>W8CE14</accession>
<name>W8CE14_CERCA</name>
<sequence length="297" mass="33065">MKYFVVLAFLAVAFAATLKKGPETELSSPFNADSEIEVINGDEERIQEIAPSFILSWQLRRFIRKFQKQMPCGFPQYGIPPLAPLKKSEASVHFESGIFETLDLFTRLRVDGLDDFKINKFKLNVIFKKITFDFTFNNIRATAPFYSTDTILDALNQLGLSVQYEGDGSLEFGLKKLRIAGTLKYKIPLLWGSIKILSLKTTISLGECESNITGFLGDGALNSLMNKKLESAVLGGINNNQQLISESIENNLVPYVNSLLKGNDFWTLIDLILSGDDGASEDDEIVTNCVAPEDPWA</sequence>
<evidence type="ECO:0000313" key="2">
    <source>
        <dbReference type="EMBL" id="CAD6997373.1"/>
    </source>
</evidence>
<dbReference type="SMART" id="SM00700">
    <property type="entry name" value="JHBP"/>
    <property type="match status" value="1"/>
</dbReference>
<reference evidence="3" key="1">
    <citation type="submission" date="2013-07" db="EMBL/GenBank/DDBJ databases">
        <authorList>
            <person name="Geib S."/>
        </authorList>
    </citation>
    <scope>NUCLEOTIDE SEQUENCE</scope>
</reference>
<reference evidence="2" key="3">
    <citation type="submission" date="2020-11" db="EMBL/GenBank/DDBJ databases">
        <authorList>
            <person name="Whitehead M."/>
        </authorList>
    </citation>
    <scope>NUCLEOTIDE SEQUENCE</scope>
    <source>
        <strain evidence="2">EGII</strain>
    </source>
</reference>
<keyword evidence="1" id="KW-0732">Signal</keyword>
<evidence type="ECO:0000256" key="1">
    <source>
        <dbReference type="SAM" id="SignalP"/>
    </source>
</evidence>
<evidence type="ECO:0000313" key="4">
    <source>
        <dbReference type="Proteomes" id="UP000606786"/>
    </source>
</evidence>
<dbReference type="PANTHER" id="PTHR20993">
    <property type="entry name" value="GH07914P"/>
    <property type="match status" value="1"/>
</dbReference>
<dbReference type="InterPro" id="IPR038606">
    <property type="entry name" value="To_sf"/>
</dbReference>
<dbReference type="EMBL" id="GAMC01000991">
    <property type="protein sequence ID" value="JAC05565.1"/>
    <property type="molecule type" value="mRNA"/>
</dbReference>
<reference evidence="3" key="2">
    <citation type="journal article" date="2014" name="BMC Genomics">
        <title>A genomic perspective to assessing quality of mass-reared SIT flies used in Mediterranean fruit fly (Ceratitis capitata) eradication in California.</title>
        <authorList>
            <person name="Calla B."/>
            <person name="Hall B."/>
            <person name="Hou S."/>
            <person name="Geib S.M."/>
        </authorList>
    </citation>
    <scope>NUCLEOTIDE SEQUENCE</scope>
</reference>